<dbReference type="GO" id="GO:0000287">
    <property type="term" value="F:magnesium ion binding"/>
    <property type="evidence" value="ECO:0007669"/>
    <property type="project" value="TreeGrafter"/>
</dbReference>
<dbReference type="EMBL" id="JACXSI010000001">
    <property type="protein sequence ID" value="MBD3106885.1"/>
    <property type="molecule type" value="Genomic_DNA"/>
</dbReference>
<dbReference type="SFLD" id="SFLDG01144">
    <property type="entry name" value="C2.B.4:_PGP_Like"/>
    <property type="match status" value="1"/>
</dbReference>
<dbReference type="PANTHER" id="PTHR10000:SF25">
    <property type="entry name" value="PHOSPHATASE YKRA-RELATED"/>
    <property type="match status" value="1"/>
</dbReference>
<evidence type="ECO:0000313" key="1">
    <source>
        <dbReference type="EMBL" id="MBD3106885.1"/>
    </source>
</evidence>
<dbReference type="Pfam" id="PF08282">
    <property type="entry name" value="Hydrolase_3"/>
    <property type="match status" value="1"/>
</dbReference>
<dbReference type="NCBIfam" id="TIGR01484">
    <property type="entry name" value="HAD-SF-IIB"/>
    <property type="match status" value="1"/>
</dbReference>
<dbReference type="PANTHER" id="PTHR10000">
    <property type="entry name" value="PHOSPHOSERINE PHOSPHATASE"/>
    <property type="match status" value="1"/>
</dbReference>
<accession>A0A927CVT5</accession>
<dbReference type="CDD" id="cd07517">
    <property type="entry name" value="HAD_HPP"/>
    <property type="match status" value="1"/>
</dbReference>
<dbReference type="NCBIfam" id="TIGR00099">
    <property type="entry name" value="Cof-subfamily"/>
    <property type="match status" value="1"/>
</dbReference>
<dbReference type="GO" id="GO:0016791">
    <property type="term" value="F:phosphatase activity"/>
    <property type="evidence" value="ECO:0007669"/>
    <property type="project" value="UniProtKB-ARBA"/>
</dbReference>
<dbReference type="SUPFAM" id="SSF56784">
    <property type="entry name" value="HAD-like"/>
    <property type="match status" value="1"/>
</dbReference>
<comment type="caution">
    <text evidence="1">The sequence shown here is derived from an EMBL/GenBank/DDBJ whole genome shotgun (WGS) entry which is preliminary data.</text>
</comment>
<proteinExistence type="predicted"/>
<protein>
    <submittedName>
        <fullName evidence="1">Cof-type HAD-IIB family hydrolase</fullName>
    </submittedName>
</protein>
<dbReference type="SFLD" id="SFLDG01140">
    <property type="entry name" value="C2.B:_Phosphomannomutase_and_P"/>
    <property type="match status" value="1"/>
</dbReference>
<dbReference type="SFLD" id="SFLDS00003">
    <property type="entry name" value="Haloacid_Dehalogenase"/>
    <property type="match status" value="1"/>
</dbReference>
<dbReference type="Gene3D" id="3.30.1240.10">
    <property type="match status" value="1"/>
</dbReference>
<dbReference type="PROSITE" id="PS01229">
    <property type="entry name" value="COF_2"/>
    <property type="match status" value="1"/>
</dbReference>
<dbReference type="InterPro" id="IPR023214">
    <property type="entry name" value="HAD_sf"/>
</dbReference>
<organism evidence="1 2">
    <name type="scientific">Peribacillus faecalis</name>
    <dbReference type="NCBI Taxonomy" id="2772559"/>
    <lineage>
        <taxon>Bacteria</taxon>
        <taxon>Bacillati</taxon>
        <taxon>Bacillota</taxon>
        <taxon>Bacilli</taxon>
        <taxon>Bacillales</taxon>
        <taxon>Bacillaceae</taxon>
        <taxon>Peribacillus</taxon>
    </lineage>
</organism>
<keyword evidence="1" id="KW-0378">Hydrolase</keyword>
<keyword evidence="2" id="KW-1185">Reference proteome</keyword>
<dbReference type="Proteomes" id="UP000602076">
    <property type="component" value="Unassembled WGS sequence"/>
</dbReference>
<dbReference type="AlphaFoldDB" id="A0A927CVT5"/>
<sequence length="257" mass="29479">MEKKIVFFDIDGTLLDFNKELPESTRAAVKTLKENGVYVAIATGRAPFMIEEIRKELDIDSYVCFNGQYVVFEDEIIYRNPLSKNKLHNLLEHTKEKQVPVVLMNEYGARTTVPYSKHIEDSLRSFKLKHPEFDAEYHHHNDIFQSLLYCSEQEEKEYIQEHTDLKFIRWHPICMDVVPFGGSKAIGINEFIKRAQFQLENVYAFGDGLNDIEMLQTVGTGIAMGNAEKELLKHADVVTTAVDEDGIYNGLLKVGLI</sequence>
<dbReference type="InterPro" id="IPR000150">
    <property type="entry name" value="Cof"/>
</dbReference>
<dbReference type="Gene3D" id="3.40.50.1000">
    <property type="entry name" value="HAD superfamily/HAD-like"/>
    <property type="match status" value="1"/>
</dbReference>
<dbReference type="InterPro" id="IPR006379">
    <property type="entry name" value="HAD-SF_hydro_IIB"/>
</dbReference>
<evidence type="ECO:0000313" key="2">
    <source>
        <dbReference type="Proteomes" id="UP000602076"/>
    </source>
</evidence>
<gene>
    <name evidence="1" type="ORF">IEO70_00645</name>
</gene>
<reference evidence="1" key="1">
    <citation type="submission" date="2020-09" db="EMBL/GenBank/DDBJ databases">
        <title>Bacillus faecalis sp. nov., a moderately halophilic bacterium isolated from cow faeces.</title>
        <authorList>
            <person name="Jiang L."/>
            <person name="Lee J."/>
        </authorList>
    </citation>
    <scope>NUCLEOTIDE SEQUENCE</scope>
    <source>
        <strain evidence="1">AGMB 02131</strain>
    </source>
</reference>
<dbReference type="GO" id="GO:0005829">
    <property type="term" value="C:cytosol"/>
    <property type="evidence" value="ECO:0007669"/>
    <property type="project" value="TreeGrafter"/>
</dbReference>
<dbReference type="RefSeq" id="WP_190996424.1">
    <property type="nucleotide sequence ID" value="NZ_JACXSI010000001.1"/>
</dbReference>
<name>A0A927CVT5_9BACI</name>
<dbReference type="InterPro" id="IPR036412">
    <property type="entry name" value="HAD-like_sf"/>
</dbReference>